<dbReference type="Gene3D" id="3.40.50.300">
    <property type="entry name" value="P-loop containing nucleotide triphosphate hydrolases"/>
    <property type="match status" value="1"/>
</dbReference>
<dbReference type="EMBL" id="BLAP01000030">
    <property type="protein sequence ID" value="GET12319.1"/>
    <property type="molecule type" value="Genomic_DNA"/>
</dbReference>
<protein>
    <submittedName>
        <fullName evidence="2">SNF2 family DNA/RNA helicase</fullName>
    </submittedName>
</protein>
<dbReference type="GO" id="GO:0004386">
    <property type="term" value="F:helicase activity"/>
    <property type="evidence" value="ECO:0007669"/>
    <property type="project" value="UniProtKB-KW"/>
</dbReference>
<dbReference type="GO" id="GO:0005524">
    <property type="term" value="F:ATP binding"/>
    <property type="evidence" value="ECO:0007669"/>
    <property type="project" value="InterPro"/>
</dbReference>
<dbReference type="Pfam" id="PF00271">
    <property type="entry name" value="Helicase_C"/>
    <property type="match status" value="1"/>
</dbReference>
<evidence type="ECO:0000259" key="1">
    <source>
        <dbReference type="PROSITE" id="PS51192"/>
    </source>
</evidence>
<reference evidence="2" key="1">
    <citation type="submission" date="2019-10" db="EMBL/GenBank/DDBJ databases">
        <title>Lactobacillus agilis SN811 Whole Genome Sequencing Project.</title>
        <authorList>
            <person name="Suzuki S."/>
            <person name="Endo A."/>
            <person name="Maeno S."/>
            <person name="Shiwa Y."/>
            <person name="Matsutani M."/>
            <person name="Kajikawa A."/>
        </authorList>
    </citation>
    <scope>NUCLEOTIDE SEQUENCE</scope>
    <source>
        <strain evidence="2">SN811</strain>
    </source>
</reference>
<evidence type="ECO:0000313" key="2">
    <source>
        <dbReference type="EMBL" id="GET12319.1"/>
    </source>
</evidence>
<dbReference type="InterPro" id="IPR000330">
    <property type="entry name" value="SNF2_N"/>
</dbReference>
<dbReference type="AlphaFoldDB" id="A0A6F9Y474"/>
<dbReference type="InterPro" id="IPR027417">
    <property type="entry name" value="P-loop_NTPase"/>
</dbReference>
<dbReference type="Gene3D" id="3.40.50.10810">
    <property type="entry name" value="Tandem AAA-ATPase domain"/>
    <property type="match status" value="1"/>
</dbReference>
<keyword evidence="2" id="KW-0067">ATP-binding</keyword>
<keyword evidence="2" id="KW-0547">Nucleotide-binding</keyword>
<feature type="domain" description="Helicase ATP-binding" evidence="1">
    <location>
        <begin position="1"/>
        <end position="156"/>
    </location>
</feature>
<dbReference type="InterPro" id="IPR038718">
    <property type="entry name" value="SNF2-like_sf"/>
</dbReference>
<dbReference type="InterPro" id="IPR001650">
    <property type="entry name" value="Helicase_C-like"/>
</dbReference>
<keyword evidence="2" id="KW-0347">Helicase</keyword>
<dbReference type="Proteomes" id="UP000494160">
    <property type="component" value="Unassembled WGS sequence"/>
</dbReference>
<accession>A0A6F9Y474</accession>
<gene>
    <name evidence="2" type="ORF">SN811_08190</name>
</gene>
<sequence length="410" mass="48187">MKLTENQNRVAYYLDMGLGKTFVGSEKLHRLGASQNVLICQKSLIPMWLNHFKTYYDYQVYDGSQPKQLETVLENKLDNFVLVINYDLVFRRPKLKRAFKDYTLMLDESSMIQNDRSKRSRFILSMKPTNVILLSGTPTSGKYENLWSQAKLLGWDITKTAYNKTYINWMDIYLGPKKLKVVDRANPYKNVQRLKRKFREHGAVFMKTEEVFELPEQNFIPITVKSSKTYQHFLEDKWVAVNATTELLGDTTLTYRLGLRQLSGVFSKEKLQAMKDLIESTDDRLIVFYNFTSELNELKKLTKKPISIVNGEVKDLTNYEENSNSVTFIQYQAGSMGLNLQKANKIVYFTPPEKSDLYEQSKKRIHRIGQERACFYYNLIVEGSVEERIYKALKERRDYTDELFIDEYQR</sequence>
<keyword evidence="2" id="KW-0378">Hydrolase</keyword>
<dbReference type="InterPro" id="IPR014001">
    <property type="entry name" value="Helicase_ATP-bd"/>
</dbReference>
<organism evidence="2">
    <name type="scientific">Ligilactobacillus agilis</name>
    <dbReference type="NCBI Taxonomy" id="1601"/>
    <lineage>
        <taxon>Bacteria</taxon>
        <taxon>Bacillati</taxon>
        <taxon>Bacillota</taxon>
        <taxon>Bacilli</taxon>
        <taxon>Lactobacillales</taxon>
        <taxon>Lactobacillaceae</taxon>
        <taxon>Ligilactobacillus</taxon>
    </lineage>
</organism>
<dbReference type="PANTHER" id="PTHR10799">
    <property type="entry name" value="SNF2/RAD54 HELICASE FAMILY"/>
    <property type="match status" value="1"/>
</dbReference>
<name>A0A6F9Y474_9LACO</name>
<comment type="caution">
    <text evidence="2">The sequence shown here is derived from an EMBL/GenBank/DDBJ whole genome shotgun (WGS) entry which is preliminary data.</text>
</comment>
<dbReference type="PROSITE" id="PS51192">
    <property type="entry name" value="HELICASE_ATP_BIND_1"/>
    <property type="match status" value="1"/>
</dbReference>
<proteinExistence type="predicted"/>
<dbReference type="SUPFAM" id="SSF52540">
    <property type="entry name" value="P-loop containing nucleoside triphosphate hydrolases"/>
    <property type="match status" value="2"/>
</dbReference>
<dbReference type="Pfam" id="PF00176">
    <property type="entry name" value="SNF2-rel_dom"/>
    <property type="match status" value="1"/>
</dbReference>